<sequence>MADKKPVLLVIEDDEGLQAQLKWAYEDFEVVIAGDRDSAVAALRSEMPAVVTLDLGLPPDPDGTTEGFAVLDAIMALKPDTKVIVASGHVARESALQAIERGAYDFYQKPVDIEQLGLIVRRAFNLHKIEQENRRLVANASEDKTVLGRLITGAPEMVKVARTIERVASTNVSVMLLGASGTGKELLAQGLHDASNRCDKPFVAINCAAIPESLLESELFGHEKGAFTGAVKTTEGKIESANGGTLFLDEVGDIPLPLQVKLLRFLQERTIERIGGRKTIEVDTRIVCATHQNLEGMIAAGTFREDLFYRLAEIVVRIPGLAERHGDAILLAKAFLKRFAKEMNPAVTGFAPDALKAIDGHEWPGNVRELENRVKRAVIMADGKLVGAGDLDFESSDDEDEEVLNLKSAREQSDRRVIRHALARSEGNISSTAKLLGISRPTLYDLLKQYDLHV</sequence>
<dbReference type="PRINTS" id="PR01590">
    <property type="entry name" value="HTHFIS"/>
</dbReference>
<keyword evidence="8" id="KW-0597">Phosphoprotein</keyword>
<reference evidence="11 12" key="1">
    <citation type="submission" date="2014-04" db="EMBL/GenBank/DDBJ databases">
        <title>A comprehensive comparison of genomes of Erythrobacter spp. strains.</title>
        <authorList>
            <person name="Zheng Q."/>
        </authorList>
    </citation>
    <scope>NUCLEOTIDE SEQUENCE [LARGE SCALE GENOMIC DNA]</scope>
    <source>
        <strain evidence="11 12">DSM 6997</strain>
    </source>
</reference>
<feature type="domain" description="Response regulatory" evidence="10">
    <location>
        <begin position="7"/>
        <end position="124"/>
    </location>
</feature>
<dbReference type="AlphaFoldDB" id="A0A074M905"/>
<dbReference type="SUPFAM" id="SSF46689">
    <property type="entry name" value="Homeodomain-like"/>
    <property type="match status" value="1"/>
</dbReference>
<keyword evidence="3" id="KW-0902">Two-component regulatory system</keyword>
<evidence type="ECO:0000313" key="11">
    <source>
        <dbReference type="EMBL" id="KEO91266.1"/>
    </source>
</evidence>
<dbReference type="Gene3D" id="1.10.10.60">
    <property type="entry name" value="Homeodomain-like"/>
    <property type="match status" value="1"/>
</dbReference>
<keyword evidence="1" id="KW-0547">Nucleotide-binding</keyword>
<dbReference type="Pfam" id="PF00158">
    <property type="entry name" value="Sigma54_activat"/>
    <property type="match status" value="1"/>
</dbReference>
<dbReference type="NCBIfam" id="TIGR02915">
    <property type="entry name" value="PEP_resp_reg"/>
    <property type="match status" value="1"/>
</dbReference>
<comment type="caution">
    <text evidence="11">The sequence shown here is derived from an EMBL/GenBank/DDBJ whole genome shotgun (WGS) entry which is preliminary data.</text>
</comment>
<dbReference type="SMART" id="SM00448">
    <property type="entry name" value="REC"/>
    <property type="match status" value="1"/>
</dbReference>
<accession>A0A074M905</accession>
<evidence type="ECO:0000256" key="6">
    <source>
        <dbReference type="ARBA" id="ARBA00023159"/>
    </source>
</evidence>
<keyword evidence="2" id="KW-0067">ATP-binding</keyword>
<dbReference type="Pfam" id="PF00072">
    <property type="entry name" value="Response_reg"/>
    <property type="match status" value="1"/>
</dbReference>
<dbReference type="PROSITE" id="PS00676">
    <property type="entry name" value="SIGMA54_INTERACT_2"/>
    <property type="match status" value="1"/>
</dbReference>
<dbReference type="Proteomes" id="UP000027647">
    <property type="component" value="Unassembled WGS sequence"/>
</dbReference>
<name>A0A074M905_ERYLO</name>
<dbReference type="GO" id="GO:0006355">
    <property type="term" value="P:regulation of DNA-templated transcription"/>
    <property type="evidence" value="ECO:0007669"/>
    <property type="project" value="InterPro"/>
</dbReference>
<evidence type="ECO:0000313" key="12">
    <source>
        <dbReference type="Proteomes" id="UP000027647"/>
    </source>
</evidence>
<dbReference type="GO" id="GO:0005524">
    <property type="term" value="F:ATP binding"/>
    <property type="evidence" value="ECO:0007669"/>
    <property type="project" value="UniProtKB-KW"/>
</dbReference>
<organism evidence="11 12">
    <name type="scientific">Erythrobacter longus</name>
    <dbReference type="NCBI Taxonomy" id="1044"/>
    <lineage>
        <taxon>Bacteria</taxon>
        <taxon>Pseudomonadati</taxon>
        <taxon>Pseudomonadota</taxon>
        <taxon>Alphaproteobacteria</taxon>
        <taxon>Sphingomonadales</taxon>
        <taxon>Erythrobacteraceae</taxon>
        <taxon>Erythrobacter/Porphyrobacter group</taxon>
        <taxon>Erythrobacter</taxon>
    </lineage>
</organism>
<feature type="modified residue" description="4-aspartylphosphate" evidence="8">
    <location>
        <position position="54"/>
    </location>
</feature>
<dbReference type="InterPro" id="IPR009057">
    <property type="entry name" value="Homeodomain-like_sf"/>
</dbReference>
<dbReference type="Pfam" id="PF02954">
    <property type="entry name" value="HTH_8"/>
    <property type="match status" value="1"/>
</dbReference>
<dbReference type="InterPro" id="IPR025944">
    <property type="entry name" value="Sigma_54_int_dom_CS"/>
</dbReference>
<dbReference type="Gene3D" id="1.10.8.60">
    <property type="match status" value="1"/>
</dbReference>
<dbReference type="InterPro" id="IPR027417">
    <property type="entry name" value="P-loop_NTPase"/>
</dbReference>
<proteinExistence type="predicted"/>
<dbReference type="PANTHER" id="PTHR32071">
    <property type="entry name" value="TRANSCRIPTIONAL REGULATORY PROTEIN"/>
    <property type="match status" value="1"/>
</dbReference>
<dbReference type="SMART" id="SM00382">
    <property type="entry name" value="AAA"/>
    <property type="match status" value="1"/>
</dbReference>
<dbReference type="EMBL" id="JMIW01000001">
    <property type="protein sequence ID" value="KEO91266.1"/>
    <property type="molecule type" value="Genomic_DNA"/>
</dbReference>
<dbReference type="Gene3D" id="3.40.50.300">
    <property type="entry name" value="P-loop containing nucleotide triphosphate hydrolases"/>
    <property type="match status" value="1"/>
</dbReference>
<dbReference type="InterPro" id="IPR003593">
    <property type="entry name" value="AAA+_ATPase"/>
</dbReference>
<keyword evidence="4" id="KW-0805">Transcription regulation</keyword>
<dbReference type="STRING" id="1044.EH31_00975"/>
<dbReference type="PROSITE" id="PS50045">
    <property type="entry name" value="SIGMA54_INTERACT_4"/>
    <property type="match status" value="1"/>
</dbReference>
<keyword evidence="5" id="KW-0238">DNA-binding</keyword>
<evidence type="ECO:0000256" key="1">
    <source>
        <dbReference type="ARBA" id="ARBA00022741"/>
    </source>
</evidence>
<protein>
    <submittedName>
        <fullName evidence="11">Fis family transcriptional regulator</fullName>
    </submittedName>
</protein>
<keyword evidence="7" id="KW-0804">Transcription</keyword>
<dbReference type="PROSITE" id="PS50110">
    <property type="entry name" value="RESPONSE_REGULATORY"/>
    <property type="match status" value="1"/>
</dbReference>
<evidence type="ECO:0000256" key="5">
    <source>
        <dbReference type="ARBA" id="ARBA00023125"/>
    </source>
</evidence>
<dbReference type="FunFam" id="3.40.50.300:FF:000006">
    <property type="entry name" value="DNA-binding transcriptional regulator NtrC"/>
    <property type="match status" value="1"/>
</dbReference>
<gene>
    <name evidence="11" type="ORF">EH31_00975</name>
</gene>
<dbReference type="InterPro" id="IPR002197">
    <property type="entry name" value="HTH_Fis"/>
</dbReference>
<dbReference type="SUPFAM" id="SSF52172">
    <property type="entry name" value="CheY-like"/>
    <property type="match status" value="1"/>
</dbReference>
<dbReference type="PANTHER" id="PTHR32071:SF113">
    <property type="entry name" value="ALGINATE BIOSYNTHESIS TRANSCRIPTIONAL REGULATORY PROTEIN ALGB"/>
    <property type="match status" value="1"/>
</dbReference>
<keyword evidence="12" id="KW-1185">Reference proteome</keyword>
<dbReference type="Pfam" id="PF25601">
    <property type="entry name" value="AAA_lid_14"/>
    <property type="match status" value="1"/>
</dbReference>
<dbReference type="InterPro" id="IPR014264">
    <property type="entry name" value="PEP-CTERM_resp_reg"/>
</dbReference>
<evidence type="ECO:0000256" key="2">
    <source>
        <dbReference type="ARBA" id="ARBA00022840"/>
    </source>
</evidence>
<dbReference type="InterPro" id="IPR002078">
    <property type="entry name" value="Sigma_54_int"/>
</dbReference>
<dbReference type="SUPFAM" id="SSF52540">
    <property type="entry name" value="P-loop containing nucleoside triphosphate hydrolases"/>
    <property type="match status" value="1"/>
</dbReference>
<evidence type="ECO:0000256" key="3">
    <source>
        <dbReference type="ARBA" id="ARBA00023012"/>
    </source>
</evidence>
<dbReference type="OrthoDB" id="7324976at2"/>
<dbReference type="PROSITE" id="PS00688">
    <property type="entry name" value="SIGMA54_INTERACT_3"/>
    <property type="match status" value="1"/>
</dbReference>
<evidence type="ECO:0000256" key="7">
    <source>
        <dbReference type="ARBA" id="ARBA00023163"/>
    </source>
</evidence>
<feature type="domain" description="Sigma-54 factor interaction" evidence="9">
    <location>
        <begin position="150"/>
        <end position="379"/>
    </location>
</feature>
<evidence type="ECO:0000259" key="9">
    <source>
        <dbReference type="PROSITE" id="PS50045"/>
    </source>
</evidence>
<dbReference type="GO" id="GO:0043565">
    <property type="term" value="F:sequence-specific DNA binding"/>
    <property type="evidence" value="ECO:0007669"/>
    <property type="project" value="InterPro"/>
</dbReference>
<evidence type="ECO:0000256" key="4">
    <source>
        <dbReference type="ARBA" id="ARBA00023015"/>
    </source>
</evidence>
<dbReference type="eggNOG" id="COG2204">
    <property type="taxonomic scope" value="Bacteria"/>
</dbReference>
<keyword evidence="6" id="KW-0010">Activator</keyword>
<dbReference type="GO" id="GO:0000160">
    <property type="term" value="P:phosphorelay signal transduction system"/>
    <property type="evidence" value="ECO:0007669"/>
    <property type="project" value="UniProtKB-KW"/>
</dbReference>
<dbReference type="InterPro" id="IPR058031">
    <property type="entry name" value="AAA_lid_NorR"/>
</dbReference>
<dbReference type="InterPro" id="IPR011006">
    <property type="entry name" value="CheY-like_superfamily"/>
</dbReference>
<dbReference type="InterPro" id="IPR025943">
    <property type="entry name" value="Sigma_54_int_dom_ATP-bd_2"/>
</dbReference>
<dbReference type="InterPro" id="IPR001789">
    <property type="entry name" value="Sig_transdc_resp-reg_receiver"/>
</dbReference>
<dbReference type="Gene3D" id="3.40.50.2300">
    <property type="match status" value="1"/>
</dbReference>
<evidence type="ECO:0000256" key="8">
    <source>
        <dbReference type="PROSITE-ProRule" id="PRU00169"/>
    </source>
</evidence>
<dbReference type="RefSeq" id="WP_034957563.1">
    <property type="nucleotide sequence ID" value="NZ_JMIW01000001.1"/>
</dbReference>
<dbReference type="CDD" id="cd00009">
    <property type="entry name" value="AAA"/>
    <property type="match status" value="1"/>
</dbReference>
<evidence type="ECO:0000259" key="10">
    <source>
        <dbReference type="PROSITE" id="PS50110"/>
    </source>
</evidence>